<reference evidence="1 2" key="1">
    <citation type="submission" date="2019-03" db="EMBL/GenBank/DDBJ databases">
        <title>Draft genome sequences of novel Actinobacteria.</title>
        <authorList>
            <person name="Sahin N."/>
            <person name="Ay H."/>
            <person name="Saygin H."/>
        </authorList>
    </citation>
    <scope>NUCLEOTIDE SEQUENCE [LARGE SCALE GENOMIC DNA]</scope>
    <source>
        <strain evidence="1 2">H3C3</strain>
    </source>
</reference>
<evidence type="ECO:0000313" key="1">
    <source>
        <dbReference type="EMBL" id="TDD77905.1"/>
    </source>
</evidence>
<evidence type="ECO:0000313" key="2">
    <source>
        <dbReference type="Proteomes" id="UP000294513"/>
    </source>
</evidence>
<name>A0A4R5AYZ0_9ACTN</name>
<dbReference type="AlphaFoldDB" id="A0A4R5AYZ0"/>
<protein>
    <submittedName>
        <fullName evidence="1">Uncharacterized protein</fullName>
    </submittedName>
</protein>
<gene>
    <name evidence="1" type="ORF">E1298_29250</name>
</gene>
<comment type="caution">
    <text evidence="1">The sequence shown here is derived from an EMBL/GenBank/DDBJ whole genome shotgun (WGS) entry which is preliminary data.</text>
</comment>
<sequence length="316" mass="35158">MAKTSLTFRVEHHVLPLVISPNQPGLALSFNWLRNGLVDVTNQLIGIWTGAHTGSVRLTVDVREHPPRVYPPAGEWEEIVETSFTSPNGSIVFNWDPQYPQLDLPGPGSYRMRVHARGRDRASRHSGVTSLEDAEEILIIVWSAPARPDDVIRATDAVGARLRTPAPDVSEHGTHYADGLDWVCVRDGLYRLGDEEFGPASVTVRPGVINGSVAFKIEVTLGSHGRRPPPEQDVDDWDDVIEFSLHVEYAVVYEWDGTRRTDLGNLCQHGPGEYRFRLHARKRDAVMEHLLHSWPAPLTDDTILKATTGGLEITHG</sequence>
<dbReference type="RefSeq" id="WP_131898883.1">
    <property type="nucleotide sequence ID" value="NZ_SMKU01000193.1"/>
</dbReference>
<accession>A0A4R5AYZ0</accession>
<organism evidence="1 2">
    <name type="scientific">Actinomadura rubrisoli</name>
    <dbReference type="NCBI Taxonomy" id="2530368"/>
    <lineage>
        <taxon>Bacteria</taxon>
        <taxon>Bacillati</taxon>
        <taxon>Actinomycetota</taxon>
        <taxon>Actinomycetes</taxon>
        <taxon>Streptosporangiales</taxon>
        <taxon>Thermomonosporaceae</taxon>
        <taxon>Actinomadura</taxon>
    </lineage>
</organism>
<dbReference type="EMBL" id="SMKU01000193">
    <property type="protein sequence ID" value="TDD77905.1"/>
    <property type="molecule type" value="Genomic_DNA"/>
</dbReference>
<keyword evidence="2" id="KW-1185">Reference proteome</keyword>
<dbReference type="Proteomes" id="UP000294513">
    <property type="component" value="Unassembled WGS sequence"/>
</dbReference>
<proteinExistence type="predicted"/>
<dbReference type="OrthoDB" id="4485313at2"/>